<dbReference type="Pfam" id="PF14659">
    <property type="entry name" value="Phage_int_SAM_3"/>
    <property type="match status" value="1"/>
</dbReference>
<dbReference type="EMBL" id="QAOM01000007">
    <property type="protein sequence ID" value="PTQ84739.1"/>
    <property type="molecule type" value="Genomic_DNA"/>
</dbReference>
<sequence length="378" mass="44608">MRGTIRKRGKNYYYTLDLPKVNGKRRQLERFGGLTYEDAENALRKAINELKDTGRYKDVSNISVRDFFEYWYENYVMTNLKYNTQQNYRMVIDKHILPYLDKYYLREIDPSILQNLVHEEFRKGYAQKTISIVTSVLKNAFRKAVYPYMFLKENPMAYVESPRFEKRKLSKDEMKIISREDWSKLRMAVPEASAFYIPMMIAYYTGMRRGEVCALEWKNVDLEDKIIHVEATMIHKGGEIAITSPKTASSYREIPFGEALYEILRKHRKQQKENRLRYGPFYKESNFVCTKEDGAPVTPNSIKWHVGKVREISGVDFNFHSFRHTHGTMLLENGATIKEVQVRLGHSRAAITSDTYIHLTKKKKRDTAELFDRISQDF</sequence>
<dbReference type="InterPro" id="IPR010998">
    <property type="entry name" value="Integrase_recombinase_N"/>
</dbReference>
<dbReference type="PROSITE" id="PS51898">
    <property type="entry name" value="TYR_RECOMBINASE"/>
    <property type="match status" value="1"/>
</dbReference>
<dbReference type="PROSITE" id="PS51900">
    <property type="entry name" value="CB"/>
    <property type="match status" value="1"/>
</dbReference>
<keyword evidence="8" id="KW-0067">ATP-binding</keyword>
<dbReference type="AlphaFoldDB" id="A0A2T5ILP4"/>
<dbReference type="Proteomes" id="UP000244161">
    <property type="component" value="Unassembled WGS sequence"/>
</dbReference>
<comment type="caution">
    <text evidence="8">The sequence shown here is derived from an EMBL/GenBank/DDBJ whole genome shotgun (WGS) entry which is preliminary data.</text>
</comment>
<dbReference type="Gene3D" id="1.10.443.10">
    <property type="entry name" value="Intergrase catalytic core"/>
    <property type="match status" value="1"/>
</dbReference>
<keyword evidence="8" id="KW-0547">Nucleotide-binding</keyword>
<feature type="domain" description="Core-binding (CB)" evidence="7">
    <location>
        <begin position="62"/>
        <end position="145"/>
    </location>
</feature>
<keyword evidence="4" id="KW-0233">DNA recombination</keyword>
<evidence type="ECO:0000256" key="2">
    <source>
        <dbReference type="ARBA" id="ARBA00022908"/>
    </source>
</evidence>
<comment type="similarity">
    <text evidence="1">Belongs to the 'phage' integrase family.</text>
</comment>
<feature type="domain" description="Tyr recombinase" evidence="6">
    <location>
        <begin position="172"/>
        <end position="369"/>
    </location>
</feature>
<dbReference type="InterPro" id="IPR050090">
    <property type="entry name" value="Tyrosine_recombinase_XerCD"/>
</dbReference>
<evidence type="ECO:0000256" key="1">
    <source>
        <dbReference type="ARBA" id="ARBA00008857"/>
    </source>
</evidence>
<evidence type="ECO:0000259" key="7">
    <source>
        <dbReference type="PROSITE" id="PS51900"/>
    </source>
</evidence>
<dbReference type="Pfam" id="PF00589">
    <property type="entry name" value="Phage_integrase"/>
    <property type="match status" value="1"/>
</dbReference>
<dbReference type="Gene3D" id="1.10.150.130">
    <property type="match status" value="1"/>
</dbReference>
<proteinExistence type="inferred from homology"/>
<dbReference type="SUPFAM" id="SSF56349">
    <property type="entry name" value="DNA breaking-rejoining enzymes"/>
    <property type="match status" value="1"/>
</dbReference>
<evidence type="ECO:0000259" key="6">
    <source>
        <dbReference type="PROSITE" id="PS51898"/>
    </source>
</evidence>
<keyword evidence="9" id="KW-1185">Reference proteome</keyword>
<gene>
    <name evidence="8" type="ORF">C8U37_107107</name>
</gene>
<evidence type="ECO:0000313" key="9">
    <source>
        <dbReference type="Proteomes" id="UP000244161"/>
    </source>
</evidence>
<reference evidence="8 9" key="1">
    <citation type="submission" date="2018-04" db="EMBL/GenBank/DDBJ databases">
        <title>Genomic Encyclopedia of Archaeal and Bacterial Type Strains, Phase II (KMG-II): from individual species to whole genera.</title>
        <authorList>
            <person name="Goeker M."/>
        </authorList>
    </citation>
    <scope>NUCLEOTIDE SEQUENCE [LARGE SCALE GENOMIC DNA]</scope>
    <source>
        <strain evidence="8 9">DSM 18806</strain>
    </source>
</reference>
<dbReference type="CDD" id="cd01189">
    <property type="entry name" value="INT_ICEBs1_C_like"/>
    <property type="match status" value="1"/>
</dbReference>
<dbReference type="GO" id="GO:0004386">
    <property type="term" value="F:helicase activity"/>
    <property type="evidence" value="ECO:0007669"/>
    <property type="project" value="UniProtKB-KW"/>
</dbReference>
<keyword evidence="8" id="KW-0378">Hydrolase</keyword>
<keyword evidence="8" id="KW-0347">Helicase</keyword>
<evidence type="ECO:0000256" key="5">
    <source>
        <dbReference type="PROSITE-ProRule" id="PRU01248"/>
    </source>
</evidence>
<keyword evidence="3 5" id="KW-0238">DNA-binding</keyword>
<dbReference type="InterPro" id="IPR013762">
    <property type="entry name" value="Integrase-like_cat_sf"/>
</dbReference>
<dbReference type="PANTHER" id="PTHR30349:SF64">
    <property type="entry name" value="PROPHAGE INTEGRASE INTD-RELATED"/>
    <property type="match status" value="1"/>
</dbReference>
<evidence type="ECO:0000313" key="8">
    <source>
        <dbReference type="EMBL" id="PTQ84739.1"/>
    </source>
</evidence>
<evidence type="ECO:0000256" key="3">
    <source>
        <dbReference type="ARBA" id="ARBA00023125"/>
    </source>
</evidence>
<dbReference type="GO" id="GO:0003677">
    <property type="term" value="F:DNA binding"/>
    <property type="evidence" value="ECO:0007669"/>
    <property type="project" value="UniProtKB-UniRule"/>
</dbReference>
<dbReference type="InterPro" id="IPR044068">
    <property type="entry name" value="CB"/>
</dbReference>
<dbReference type="OrthoDB" id="9803188at2"/>
<name>A0A2T5ILP4_9LACT</name>
<dbReference type="GO" id="GO:0006310">
    <property type="term" value="P:DNA recombination"/>
    <property type="evidence" value="ECO:0007669"/>
    <property type="project" value="UniProtKB-KW"/>
</dbReference>
<dbReference type="GO" id="GO:0015074">
    <property type="term" value="P:DNA integration"/>
    <property type="evidence" value="ECO:0007669"/>
    <property type="project" value="UniProtKB-KW"/>
</dbReference>
<dbReference type="InterPro" id="IPR011010">
    <property type="entry name" value="DNA_brk_join_enz"/>
</dbReference>
<dbReference type="PANTHER" id="PTHR30349">
    <property type="entry name" value="PHAGE INTEGRASE-RELATED"/>
    <property type="match status" value="1"/>
</dbReference>
<evidence type="ECO:0000256" key="4">
    <source>
        <dbReference type="ARBA" id="ARBA00023172"/>
    </source>
</evidence>
<organism evidence="8 9">
    <name type="scientific">Trichococcus patagoniensis</name>
    <dbReference type="NCBI Taxonomy" id="382641"/>
    <lineage>
        <taxon>Bacteria</taxon>
        <taxon>Bacillati</taxon>
        <taxon>Bacillota</taxon>
        <taxon>Bacilli</taxon>
        <taxon>Lactobacillales</taxon>
        <taxon>Carnobacteriaceae</taxon>
        <taxon>Trichococcus</taxon>
    </lineage>
</organism>
<protein>
    <submittedName>
        <fullName evidence="8">ATP-dependent helicase/nuclease subunit A</fullName>
    </submittedName>
</protein>
<accession>A0A2T5ILP4</accession>
<dbReference type="RefSeq" id="WP_108032404.1">
    <property type="nucleotide sequence ID" value="NZ_QAOM01000007.1"/>
</dbReference>
<dbReference type="InterPro" id="IPR002104">
    <property type="entry name" value="Integrase_catalytic"/>
</dbReference>
<dbReference type="InterPro" id="IPR004107">
    <property type="entry name" value="Integrase_SAM-like_N"/>
</dbReference>
<keyword evidence="2" id="KW-0229">DNA integration</keyword>